<gene>
    <name evidence="2" type="ORF">B5766_06170</name>
</gene>
<evidence type="ECO:0000313" key="2">
    <source>
        <dbReference type="EMBL" id="PDQ35407.1"/>
    </source>
</evidence>
<dbReference type="Proteomes" id="UP000219994">
    <property type="component" value="Unassembled WGS sequence"/>
</dbReference>
<feature type="transmembrane region" description="Helical" evidence="1">
    <location>
        <begin position="149"/>
        <end position="168"/>
    </location>
</feature>
<keyword evidence="1" id="KW-0472">Membrane</keyword>
<sequence>MRSDDTTATQNLGSVVKAEWRALWLPGGTCVGTIIAAAAAIATGTIALLVLNAIAREPSHVVLSAPIEASSTTFALVFGLIITIAVGRDAEGRLAFTMLRTTVRPRLFAARALTTVVLGMLGTLVCSTAVAGVGLIISTNSTVSAFELAGLAIGVHVLGTGLIALISFELSTILRRSTPAVLVYLALLVLLPLALAVGAAAVPGGAGSVIAGASAWTPAPLLMQAFAVSTLPTEGSGNLVTGLLGLLCWTLATTFVACTIFLRRDAN</sequence>
<comment type="caution">
    <text evidence="2">The sequence shown here is derived from an EMBL/GenBank/DDBJ whole genome shotgun (WGS) entry which is preliminary data.</text>
</comment>
<protein>
    <submittedName>
        <fullName evidence="2">Uncharacterized protein</fullName>
    </submittedName>
</protein>
<accession>A0A2A6FRU7</accession>
<evidence type="ECO:0000256" key="1">
    <source>
        <dbReference type="SAM" id="Phobius"/>
    </source>
</evidence>
<feature type="transmembrane region" description="Helical" evidence="1">
    <location>
        <begin position="67"/>
        <end position="87"/>
    </location>
</feature>
<reference evidence="3" key="1">
    <citation type="submission" date="2017-03" db="EMBL/GenBank/DDBJ databases">
        <authorList>
            <person name="Lund M.B."/>
        </authorList>
    </citation>
    <scope>NUCLEOTIDE SEQUENCE [LARGE SCALE GENOMIC DNA]</scope>
</reference>
<feature type="transmembrane region" description="Helical" evidence="1">
    <location>
        <begin position="30"/>
        <end position="55"/>
    </location>
</feature>
<organism evidence="2 3">
    <name type="scientific">Candidatus Lumbricidiphila eiseniae</name>
    <dbReference type="NCBI Taxonomy" id="1969409"/>
    <lineage>
        <taxon>Bacteria</taxon>
        <taxon>Bacillati</taxon>
        <taxon>Actinomycetota</taxon>
        <taxon>Actinomycetes</taxon>
        <taxon>Micrococcales</taxon>
        <taxon>Microbacteriaceae</taxon>
        <taxon>Candidatus Lumbricidiphila</taxon>
    </lineage>
</organism>
<evidence type="ECO:0000313" key="3">
    <source>
        <dbReference type="Proteomes" id="UP000219994"/>
    </source>
</evidence>
<feature type="transmembrane region" description="Helical" evidence="1">
    <location>
        <begin position="108"/>
        <end position="137"/>
    </location>
</feature>
<proteinExistence type="predicted"/>
<keyword evidence="1" id="KW-0812">Transmembrane</keyword>
<dbReference type="EMBL" id="NAEP01000034">
    <property type="protein sequence ID" value="PDQ35407.1"/>
    <property type="molecule type" value="Genomic_DNA"/>
</dbReference>
<dbReference type="AlphaFoldDB" id="A0A2A6FRU7"/>
<keyword evidence="1" id="KW-1133">Transmembrane helix</keyword>
<feature type="transmembrane region" description="Helical" evidence="1">
    <location>
        <begin position="180"/>
        <end position="202"/>
    </location>
</feature>
<feature type="transmembrane region" description="Helical" evidence="1">
    <location>
        <begin position="239"/>
        <end position="262"/>
    </location>
</feature>
<name>A0A2A6FRU7_9MICO</name>